<evidence type="ECO:0000313" key="3">
    <source>
        <dbReference type="Proteomes" id="UP001066276"/>
    </source>
</evidence>
<reference evidence="2" key="1">
    <citation type="journal article" date="2022" name="bioRxiv">
        <title>Sequencing and chromosome-scale assembly of the giantPleurodeles waltlgenome.</title>
        <authorList>
            <person name="Brown T."/>
            <person name="Elewa A."/>
            <person name="Iarovenko S."/>
            <person name="Subramanian E."/>
            <person name="Araus A.J."/>
            <person name="Petzold A."/>
            <person name="Susuki M."/>
            <person name="Suzuki K.-i.T."/>
            <person name="Hayashi T."/>
            <person name="Toyoda A."/>
            <person name="Oliveira C."/>
            <person name="Osipova E."/>
            <person name="Leigh N.D."/>
            <person name="Simon A."/>
            <person name="Yun M.H."/>
        </authorList>
    </citation>
    <scope>NUCLEOTIDE SEQUENCE</scope>
    <source>
        <strain evidence="2">20211129_DDA</strain>
        <tissue evidence="2">Liver</tissue>
    </source>
</reference>
<evidence type="ECO:0000313" key="2">
    <source>
        <dbReference type="EMBL" id="KAJ1167317.1"/>
    </source>
</evidence>
<comment type="caution">
    <text evidence="2">The sequence shown here is derived from an EMBL/GenBank/DDBJ whole genome shotgun (WGS) entry which is preliminary data.</text>
</comment>
<accession>A0AAV7ST32</accession>
<gene>
    <name evidence="2" type="ORF">NDU88_007709</name>
</gene>
<dbReference type="EMBL" id="JANPWB010000008">
    <property type="protein sequence ID" value="KAJ1167317.1"/>
    <property type="molecule type" value="Genomic_DNA"/>
</dbReference>
<evidence type="ECO:0000256" key="1">
    <source>
        <dbReference type="SAM" id="MobiDB-lite"/>
    </source>
</evidence>
<sequence>MTAETAPAPDADITSGLFACVQPALKVNYPRLNSYLHLQTLKEPPTPGGGESLEMSAQVSAQETSFECTK</sequence>
<feature type="region of interest" description="Disordered" evidence="1">
    <location>
        <begin position="42"/>
        <end position="70"/>
    </location>
</feature>
<protein>
    <submittedName>
        <fullName evidence="2">Uncharacterized protein</fullName>
    </submittedName>
</protein>
<feature type="compositionally biased region" description="Polar residues" evidence="1">
    <location>
        <begin position="55"/>
        <end position="70"/>
    </location>
</feature>
<name>A0AAV7ST32_PLEWA</name>
<keyword evidence="3" id="KW-1185">Reference proteome</keyword>
<organism evidence="2 3">
    <name type="scientific">Pleurodeles waltl</name>
    <name type="common">Iberian ribbed newt</name>
    <dbReference type="NCBI Taxonomy" id="8319"/>
    <lineage>
        <taxon>Eukaryota</taxon>
        <taxon>Metazoa</taxon>
        <taxon>Chordata</taxon>
        <taxon>Craniata</taxon>
        <taxon>Vertebrata</taxon>
        <taxon>Euteleostomi</taxon>
        <taxon>Amphibia</taxon>
        <taxon>Batrachia</taxon>
        <taxon>Caudata</taxon>
        <taxon>Salamandroidea</taxon>
        <taxon>Salamandridae</taxon>
        <taxon>Pleurodelinae</taxon>
        <taxon>Pleurodeles</taxon>
    </lineage>
</organism>
<dbReference type="AlphaFoldDB" id="A0AAV7ST32"/>
<proteinExistence type="predicted"/>
<dbReference type="Proteomes" id="UP001066276">
    <property type="component" value="Chromosome 4_2"/>
</dbReference>